<sequence>MFFSFRNKVGFDKEKEPYLKSRANPYEEYKDFTEKFQNCSSKQIPEEDLQCLASHPHLPLFLQGGKEMVNVMTFKQSSQVVAEFNTQQIDNTDFLKFNNSEELFIGHDVNNSAYIWKLNRDNKLNTPLFLLNSKIRPTTDLTFIYEGTVFASIYSSTDKPHLDYMISQEKSNGTDILFCTPLNSILIGNQKKGTVNFLDIRKNQIYKTLELPFKEIKFMKLNQYQTSLICACNDGQIKIINLETLSTIVDYKLFRQDKKQLIMALTQSENTTYAASSDGVISLVYLNA</sequence>
<dbReference type="PANTHER" id="PTHR13950">
    <property type="entry name" value="RABCONNECTIN-RELATED"/>
    <property type="match status" value="1"/>
</dbReference>
<keyword evidence="2" id="KW-1185">Reference proteome</keyword>
<gene>
    <name evidence="1" type="ORF">PPRIM_AZ9-3.1.T0380141</name>
</gene>
<dbReference type="PANTHER" id="PTHR13950:SF9">
    <property type="entry name" value="RABCONNECTIN-3A"/>
    <property type="match status" value="1"/>
</dbReference>
<dbReference type="GO" id="GO:0007035">
    <property type="term" value="P:vacuolar acidification"/>
    <property type="evidence" value="ECO:0007669"/>
    <property type="project" value="TreeGrafter"/>
</dbReference>
<organism evidence="1 2">
    <name type="scientific">Paramecium primaurelia</name>
    <dbReference type="NCBI Taxonomy" id="5886"/>
    <lineage>
        <taxon>Eukaryota</taxon>
        <taxon>Sar</taxon>
        <taxon>Alveolata</taxon>
        <taxon>Ciliophora</taxon>
        <taxon>Intramacronucleata</taxon>
        <taxon>Oligohymenophorea</taxon>
        <taxon>Peniculida</taxon>
        <taxon>Parameciidae</taxon>
        <taxon>Paramecium</taxon>
    </lineage>
</organism>
<reference evidence="1" key="1">
    <citation type="submission" date="2021-01" db="EMBL/GenBank/DDBJ databases">
        <authorList>
            <consortium name="Genoscope - CEA"/>
            <person name="William W."/>
        </authorList>
    </citation>
    <scope>NUCLEOTIDE SEQUENCE</scope>
</reference>
<name>A0A8S1LCR2_PARPR</name>
<comment type="caution">
    <text evidence="1">The sequence shown here is derived from an EMBL/GenBank/DDBJ whole genome shotgun (WGS) entry which is preliminary data.</text>
</comment>
<evidence type="ECO:0000313" key="1">
    <source>
        <dbReference type="EMBL" id="CAD8065848.1"/>
    </source>
</evidence>
<evidence type="ECO:0000313" key="2">
    <source>
        <dbReference type="Proteomes" id="UP000688137"/>
    </source>
</evidence>
<dbReference type="InterPro" id="IPR052208">
    <property type="entry name" value="DmX-like/RAVE_component"/>
</dbReference>
<dbReference type="EMBL" id="CAJJDM010000037">
    <property type="protein sequence ID" value="CAD8065848.1"/>
    <property type="molecule type" value="Genomic_DNA"/>
</dbReference>
<evidence type="ECO:0008006" key="3">
    <source>
        <dbReference type="Google" id="ProtNLM"/>
    </source>
</evidence>
<accession>A0A8S1LCR2</accession>
<dbReference type="Proteomes" id="UP000688137">
    <property type="component" value="Unassembled WGS sequence"/>
</dbReference>
<dbReference type="GO" id="GO:0043291">
    <property type="term" value="C:RAVE complex"/>
    <property type="evidence" value="ECO:0007669"/>
    <property type="project" value="TreeGrafter"/>
</dbReference>
<proteinExistence type="predicted"/>
<dbReference type="AlphaFoldDB" id="A0A8S1LCR2"/>
<protein>
    <recommendedName>
        <fullName evidence="3">WD40-repeat-containing domain</fullName>
    </recommendedName>
</protein>